<dbReference type="InterPro" id="IPR025660">
    <property type="entry name" value="Pept_his_AS"/>
</dbReference>
<name>A0A814DW00_ADIRI</name>
<dbReference type="EMBL" id="CAJNOJ010000049">
    <property type="protein sequence ID" value="CAF0960893.1"/>
    <property type="molecule type" value="Genomic_DNA"/>
</dbReference>
<accession>A0A814DW00</accession>
<dbReference type="GO" id="GO:0008234">
    <property type="term" value="F:cysteine-type peptidase activity"/>
    <property type="evidence" value="ECO:0007669"/>
    <property type="project" value="InterPro"/>
</dbReference>
<dbReference type="EMBL" id="CAJNOR010001751">
    <property type="protein sequence ID" value="CAF1193783.1"/>
    <property type="molecule type" value="Genomic_DNA"/>
</dbReference>
<dbReference type="OrthoDB" id="9971138at2759"/>
<dbReference type="InterPro" id="IPR000668">
    <property type="entry name" value="Peptidase_C1A_C"/>
</dbReference>
<dbReference type="GO" id="GO:0006508">
    <property type="term" value="P:proteolysis"/>
    <property type="evidence" value="ECO:0007669"/>
    <property type="project" value="InterPro"/>
</dbReference>
<evidence type="ECO:0000313" key="3">
    <source>
        <dbReference type="EMBL" id="CAF0960893.1"/>
    </source>
</evidence>
<proteinExistence type="inferred from homology"/>
<dbReference type="SUPFAM" id="SSF54001">
    <property type="entry name" value="Cysteine proteinases"/>
    <property type="match status" value="1"/>
</dbReference>
<comment type="caution">
    <text evidence="3">The sequence shown here is derived from an EMBL/GenBank/DDBJ whole genome shotgun (WGS) entry which is preliminary data.</text>
</comment>
<reference evidence="3" key="1">
    <citation type="submission" date="2021-02" db="EMBL/GenBank/DDBJ databases">
        <authorList>
            <person name="Nowell W R."/>
        </authorList>
    </citation>
    <scope>NUCLEOTIDE SEQUENCE</scope>
</reference>
<evidence type="ECO:0000313" key="4">
    <source>
        <dbReference type="EMBL" id="CAF1193783.1"/>
    </source>
</evidence>
<organism evidence="3 6">
    <name type="scientific">Adineta ricciae</name>
    <name type="common">Rotifer</name>
    <dbReference type="NCBI Taxonomy" id="249248"/>
    <lineage>
        <taxon>Eukaryota</taxon>
        <taxon>Metazoa</taxon>
        <taxon>Spiralia</taxon>
        <taxon>Gnathifera</taxon>
        <taxon>Rotifera</taxon>
        <taxon>Eurotatoria</taxon>
        <taxon>Bdelloidea</taxon>
        <taxon>Adinetida</taxon>
        <taxon>Adinetidae</taxon>
        <taxon>Adineta</taxon>
    </lineage>
</organism>
<dbReference type="CDD" id="cd02619">
    <property type="entry name" value="Peptidase_C1"/>
    <property type="match status" value="1"/>
</dbReference>
<evidence type="ECO:0000259" key="2">
    <source>
        <dbReference type="SMART" id="SM00645"/>
    </source>
</evidence>
<feature type="domain" description="Peptidase C1A papain C-terminal" evidence="2">
    <location>
        <begin position="45"/>
        <end position="258"/>
    </location>
</feature>
<dbReference type="Pfam" id="PF00112">
    <property type="entry name" value="Peptidase_C1"/>
    <property type="match status" value="1"/>
</dbReference>
<dbReference type="InterPro" id="IPR038765">
    <property type="entry name" value="Papain-like_cys_pep_sf"/>
</dbReference>
<dbReference type="PANTHER" id="PTHR12411">
    <property type="entry name" value="CYSTEINE PROTEASE FAMILY C1-RELATED"/>
    <property type="match status" value="1"/>
</dbReference>
<evidence type="ECO:0000256" key="1">
    <source>
        <dbReference type="ARBA" id="ARBA00008455"/>
    </source>
</evidence>
<sequence>MYSNGLTYRFYPFLNQYHYSQSRRDRNPIKDVSIMRPYSLPNGHLSNYVDLRRWMTPVEHQQDMNTCCANAFAGVCEYLIKLNSGRHIDVSRLFIYYNAQIIGQKTRHVRDAGSEPRDIALGLRKYGVCDERTWPYDQSLLNTEPSARAYEEASKYTVVLLKVPFGVKPILRCLHNKIPVVVNIKMIENAGEEVKYNHGILSIPRLDNTFILRTNSHAVLIVGYDLHRKLFIVRNSWGNGWGDDGYFRIPFDYLNEPRLTHSIDVQDGLWTVQHISTRKNKLPTVRRLMISDNPLPQHHRGHVHQRRHHHKHFY</sequence>
<dbReference type="AlphaFoldDB" id="A0A814DW00"/>
<dbReference type="InterPro" id="IPR013128">
    <property type="entry name" value="Peptidase_C1A"/>
</dbReference>
<keyword evidence="5" id="KW-1185">Reference proteome</keyword>
<dbReference type="PROSITE" id="PS00639">
    <property type="entry name" value="THIOL_PROTEASE_HIS"/>
    <property type="match status" value="1"/>
</dbReference>
<evidence type="ECO:0000313" key="6">
    <source>
        <dbReference type="Proteomes" id="UP000663852"/>
    </source>
</evidence>
<protein>
    <recommendedName>
        <fullName evidence="2">Peptidase C1A papain C-terminal domain-containing protein</fullName>
    </recommendedName>
</protein>
<dbReference type="Proteomes" id="UP000663852">
    <property type="component" value="Unassembled WGS sequence"/>
</dbReference>
<dbReference type="SMART" id="SM00645">
    <property type="entry name" value="Pept_C1"/>
    <property type="match status" value="1"/>
</dbReference>
<evidence type="ECO:0000313" key="5">
    <source>
        <dbReference type="Proteomes" id="UP000663828"/>
    </source>
</evidence>
<dbReference type="Gene3D" id="3.90.70.10">
    <property type="entry name" value="Cysteine proteinases"/>
    <property type="match status" value="1"/>
</dbReference>
<comment type="similarity">
    <text evidence="1">Belongs to the peptidase C1 family.</text>
</comment>
<dbReference type="Proteomes" id="UP000663828">
    <property type="component" value="Unassembled WGS sequence"/>
</dbReference>
<gene>
    <name evidence="3" type="ORF">EDS130_LOCUS12845</name>
    <name evidence="4" type="ORF">XAT740_LOCUS23274</name>
</gene>